<feature type="region of interest" description="Disordered" evidence="1">
    <location>
        <begin position="144"/>
        <end position="185"/>
    </location>
</feature>
<dbReference type="EMBL" id="QJNU01000140">
    <property type="protein sequence ID" value="RYP06169.1"/>
    <property type="molecule type" value="Genomic_DNA"/>
</dbReference>
<evidence type="ECO:0000259" key="2">
    <source>
        <dbReference type="PROSITE" id="PS51391"/>
    </source>
</evidence>
<gene>
    <name evidence="3" type="ORF">DL764_003318</name>
</gene>
<dbReference type="PANTHER" id="PTHR28291:SF1">
    <property type="entry name" value="CTD KINASE SUBUNIT GAMMA"/>
    <property type="match status" value="1"/>
</dbReference>
<sequence length="290" mass="32889">MADPFEVRMRFSLQLQHLNASVTSAQKAAQYAIKYKDMDEDLHSCIIEQIEKNNMNTRANIMYFIEHFLEMATEDRHNDYVRMMQRDIIRVVDAVCPEDGSGAANVKVVRKVLQGLLNKSLLPNETVDELEECLKERDTFASDVGLSSPVNGDASSMTDVNARPGSRPRNGASAPPGLRLDKRQIEQRIEEDRERHKRMRESMWTVPPRASEEAFKFYDEASATGEDDGILGKEEQEEIHHEGKGVSCHHQSKDRVSFDDNCDDKDEDEYDDGACNDDNGKTVLHRGLAV</sequence>
<feature type="compositionally biased region" description="Polar residues" evidence="1">
    <location>
        <begin position="148"/>
        <end position="159"/>
    </location>
</feature>
<dbReference type="GO" id="GO:0070692">
    <property type="term" value="C:CTDK-1 complex"/>
    <property type="evidence" value="ECO:0007669"/>
    <property type="project" value="InterPro"/>
</dbReference>
<evidence type="ECO:0000256" key="1">
    <source>
        <dbReference type="SAM" id="MobiDB-lite"/>
    </source>
</evidence>
<accession>A0A4V1XBG5</accession>
<evidence type="ECO:0000313" key="3">
    <source>
        <dbReference type="EMBL" id="RYP06169.1"/>
    </source>
</evidence>
<evidence type="ECO:0000313" key="4">
    <source>
        <dbReference type="Proteomes" id="UP000293360"/>
    </source>
</evidence>
<feature type="compositionally biased region" description="Acidic residues" evidence="1">
    <location>
        <begin position="260"/>
        <end position="275"/>
    </location>
</feature>
<dbReference type="Pfam" id="PF12243">
    <property type="entry name" value="CTK3"/>
    <property type="match status" value="1"/>
</dbReference>
<dbReference type="InterPro" id="IPR042326">
    <property type="entry name" value="Ctk3"/>
</dbReference>
<dbReference type="Pfam" id="PF12350">
    <property type="entry name" value="CTK3_C"/>
    <property type="match status" value="1"/>
</dbReference>
<reference evidence="3 4" key="1">
    <citation type="submission" date="2018-06" db="EMBL/GenBank/DDBJ databases">
        <title>Complete Genomes of Monosporascus.</title>
        <authorList>
            <person name="Robinson A.J."/>
            <person name="Natvig D.O."/>
        </authorList>
    </citation>
    <scope>NUCLEOTIDE SEQUENCE [LARGE SCALE GENOMIC DNA]</scope>
    <source>
        <strain evidence="3 4">CBS 110550</strain>
    </source>
</reference>
<protein>
    <recommendedName>
        <fullName evidence="2">CID domain-containing protein</fullName>
    </recommendedName>
</protein>
<dbReference type="PANTHER" id="PTHR28291">
    <property type="entry name" value="CTD KINASE SUBUNIT GAMMA"/>
    <property type="match status" value="1"/>
</dbReference>
<dbReference type="PROSITE" id="PS51391">
    <property type="entry name" value="CID"/>
    <property type="match status" value="1"/>
</dbReference>
<dbReference type="OrthoDB" id="21266at2759"/>
<dbReference type="InterPro" id="IPR024637">
    <property type="entry name" value="Ctk3_C"/>
</dbReference>
<dbReference type="InterPro" id="IPR006569">
    <property type="entry name" value="CID_dom"/>
</dbReference>
<dbReference type="InterPro" id="IPR008942">
    <property type="entry name" value="ENTH_VHS"/>
</dbReference>
<dbReference type="GO" id="GO:0032786">
    <property type="term" value="P:positive regulation of DNA-templated transcription, elongation"/>
    <property type="evidence" value="ECO:0007669"/>
    <property type="project" value="InterPro"/>
</dbReference>
<feature type="domain" description="CID" evidence="2">
    <location>
        <begin position="3"/>
        <end position="138"/>
    </location>
</feature>
<dbReference type="InterPro" id="IPR024638">
    <property type="entry name" value="Ctk3_N"/>
</dbReference>
<dbReference type="Proteomes" id="UP000293360">
    <property type="component" value="Unassembled WGS sequence"/>
</dbReference>
<dbReference type="GO" id="GO:0045943">
    <property type="term" value="P:positive regulation of transcription by RNA polymerase I"/>
    <property type="evidence" value="ECO:0007669"/>
    <property type="project" value="TreeGrafter"/>
</dbReference>
<comment type="caution">
    <text evidence="3">The sequence shown here is derived from an EMBL/GenBank/DDBJ whole genome shotgun (WGS) entry which is preliminary data.</text>
</comment>
<name>A0A4V1XBG5_9PEZI</name>
<dbReference type="AlphaFoldDB" id="A0A4V1XBG5"/>
<dbReference type="STRING" id="155417.A0A4V1XBG5"/>
<proteinExistence type="predicted"/>
<organism evidence="3 4">
    <name type="scientific">Monosporascus ibericus</name>
    <dbReference type="NCBI Taxonomy" id="155417"/>
    <lineage>
        <taxon>Eukaryota</taxon>
        <taxon>Fungi</taxon>
        <taxon>Dikarya</taxon>
        <taxon>Ascomycota</taxon>
        <taxon>Pezizomycotina</taxon>
        <taxon>Sordariomycetes</taxon>
        <taxon>Xylariomycetidae</taxon>
        <taxon>Xylariales</taxon>
        <taxon>Xylariales incertae sedis</taxon>
        <taxon>Monosporascus</taxon>
    </lineage>
</organism>
<dbReference type="FunFam" id="1.25.40.90:FF:000032">
    <property type="entry name" value="CTD kinase subunit gamma"/>
    <property type="match status" value="1"/>
</dbReference>
<dbReference type="Gene3D" id="1.25.40.90">
    <property type="match status" value="1"/>
</dbReference>
<feature type="compositionally biased region" description="Basic and acidic residues" evidence="1">
    <location>
        <begin position="230"/>
        <end position="244"/>
    </location>
</feature>
<feature type="region of interest" description="Disordered" evidence="1">
    <location>
        <begin position="225"/>
        <end position="290"/>
    </location>
</feature>
<keyword evidence="4" id="KW-1185">Reference proteome</keyword>